<evidence type="ECO:0000313" key="3">
    <source>
        <dbReference type="Proteomes" id="UP000199227"/>
    </source>
</evidence>
<dbReference type="PANTHER" id="PTHR39639">
    <property type="entry name" value="CHROMOSOME 16, WHOLE GENOME SHOTGUN SEQUENCE"/>
    <property type="match status" value="1"/>
</dbReference>
<feature type="domain" description="GmrSD restriction endonucleases N-terminal" evidence="1">
    <location>
        <begin position="40"/>
        <end position="182"/>
    </location>
</feature>
<dbReference type="RefSeq" id="WP_177201931.1">
    <property type="nucleotide sequence ID" value="NZ_FOXB01000001.1"/>
</dbReference>
<gene>
    <name evidence="2" type="ORF">SAMN05216234_10116</name>
</gene>
<organism evidence="2 3">
    <name type="scientific">Hydrogenimonas thermophila</name>
    <dbReference type="NCBI Taxonomy" id="223786"/>
    <lineage>
        <taxon>Bacteria</taxon>
        <taxon>Pseudomonadati</taxon>
        <taxon>Campylobacterota</taxon>
        <taxon>Epsilonproteobacteria</taxon>
        <taxon>Campylobacterales</taxon>
        <taxon>Hydrogenimonadaceae</taxon>
        <taxon>Hydrogenimonas</taxon>
    </lineage>
</organism>
<dbReference type="Pfam" id="PF03235">
    <property type="entry name" value="GmrSD_N"/>
    <property type="match status" value="1"/>
</dbReference>
<dbReference type="Proteomes" id="UP000199227">
    <property type="component" value="Unassembled WGS sequence"/>
</dbReference>
<dbReference type="AlphaFoldDB" id="A0A1I5KPG7"/>
<dbReference type="PANTHER" id="PTHR39639:SF1">
    <property type="entry name" value="DUF262 DOMAIN-CONTAINING PROTEIN"/>
    <property type="match status" value="1"/>
</dbReference>
<dbReference type="InterPro" id="IPR004919">
    <property type="entry name" value="GmrSD_N"/>
</dbReference>
<accession>A0A1I5KPG7</accession>
<sequence length="362" mass="43292">MTQEIEIVDDIEKEELSNISEPYDVSKIDILNEPEYVDRMIKKYENKELILNPDFQRNEVWNDKQRSRLIESILIKIPIPSFYIDARDESRWIVIDGLQRLSSIIRFTKNEYPLKNLEFLKELEGKYYKDLDRNYQRRIEDYKLTLYLVRPNTPEEIALNIFTRINTLGSPLSPQELRHAIYNGKSTELLKEISNSNIFKKVVSPTSAMTKRMADRELILRFLAFKIHKYENYPKSNNLSVFLANTMKGINDMNDKEIDKLKNYVYSALEKTFIVFNEYSYRKIYLVDDKKRPINKSLFETINYFIVDYSDEYLISNKKVIEKHLRDLLTNDKTFELSISRSTNNYDNVMYRFDKIKNIFKV</sequence>
<proteinExistence type="predicted"/>
<dbReference type="STRING" id="223786.SAMN05216234_10116"/>
<dbReference type="EMBL" id="FOXB01000001">
    <property type="protein sequence ID" value="SFO86787.1"/>
    <property type="molecule type" value="Genomic_DNA"/>
</dbReference>
<evidence type="ECO:0000313" key="2">
    <source>
        <dbReference type="EMBL" id="SFO86787.1"/>
    </source>
</evidence>
<protein>
    <recommendedName>
        <fullName evidence="1">GmrSD restriction endonucleases N-terminal domain-containing protein</fullName>
    </recommendedName>
</protein>
<evidence type="ECO:0000259" key="1">
    <source>
        <dbReference type="Pfam" id="PF03235"/>
    </source>
</evidence>
<name>A0A1I5KPG7_9BACT</name>
<reference evidence="2 3" key="1">
    <citation type="submission" date="2016-10" db="EMBL/GenBank/DDBJ databases">
        <authorList>
            <person name="de Groot N.N."/>
        </authorList>
    </citation>
    <scope>NUCLEOTIDE SEQUENCE [LARGE SCALE GENOMIC DNA]</scope>
    <source>
        <strain evidence="2 3">EP1-55-1</strain>
    </source>
</reference>
<keyword evidence="3" id="KW-1185">Reference proteome</keyword>